<name>A0A699IGS5_TANCI</name>
<evidence type="ECO:0000313" key="1">
    <source>
        <dbReference type="EMBL" id="GEZ60689.1"/>
    </source>
</evidence>
<dbReference type="AlphaFoldDB" id="A0A699IGS5"/>
<reference evidence="1" key="1">
    <citation type="journal article" date="2019" name="Sci. Rep.">
        <title>Draft genome of Tanacetum cinerariifolium, the natural source of mosquito coil.</title>
        <authorList>
            <person name="Yamashiro T."/>
            <person name="Shiraishi A."/>
            <person name="Satake H."/>
            <person name="Nakayama K."/>
        </authorList>
    </citation>
    <scope>NUCLEOTIDE SEQUENCE</scope>
</reference>
<accession>A0A699IGS5</accession>
<proteinExistence type="predicted"/>
<organism evidence="1">
    <name type="scientific">Tanacetum cinerariifolium</name>
    <name type="common">Dalmatian daisy</name>
    <name type="synonym">Chrysanthemum cinerariifolium</name>
    <dbReference type="NCBI Taxonomy" id="118510"/>
    <lineage>
        <taxon>Eukaryota</taxon>
        <taxon>Viridiplantae</taxon>
        <taxon>Streptophyta</taxon>
        <taxon>Embryophyta</taxon>
        <taxon>Tracheophyta</taxon>
        <taxon>Spermatophyta</taxon>
        <taxon>Magnoliopsida</taxon>
        <taxon>eudicotyledons</taxon>
        <taxon>Gunneridae</taxon>
        <taxon>Pentapetalae</taxon>
        <taxon>asterids</taxon>
        <taxon>campanulids</taxon>
        <taxon>Asterales</taxon>
        <taxon>Asteraceae</taxon>
        <taxon>Asteroideae</taxon>
        <taxon>Anthemideae</taxon>
        <taxon>Anthemidinae</taxon>
        <taxon>Tanacetum</taxon>
    </lineage>
</organism>
<protein>
    <submittedName>
        <fullName evidence="1">Zinc finger, CCHC-type</fullName>
    </submittedName>
</protein>
<gene>
    <name evidence="1" type="ORF">Tci_532662</name>
</gene>
<sequence length="218" mass="24744">DREAEDFWVSNDNVAVAQRRLEDKQLEEKIKTCCLVKEQEKVHLGIKLRANIMVTGVPGQEGAEGNVAKKKKVKEYMKANLGKLLKRRIDSPKVIGNLFFCHKVLGVSVLSFKGDKVLQEVSTLRFWFKEGYLVVKFDQLEQGFQQKVAKRRLEDKQLEEKIKTSCLVKEQENVHLGIKLGANIMVTGVSSQEGAEGNVVEKKKVKEYMKANLGKLLK</sequence>
<comment type="caution">
    <text evidence="1">The sequence shown here is derived from an EMBL/GenBank/DDBJ whole genome shotgun (WGS) entry which is preliminary data.</text>
</comment>
<dbReference type="EMBL" id="BKCJ010299783">
    <property type="protein sequence ID" value="GEZ60689.1"/>
    <property type="molecule type" value="Genomic_DNA"/>
</dbReference>
<feature type="non-terminal residue" evidence="1">
    <location>
        <position position="1"/>
    </location>
</feature>